<dbReference type="PROSITE" id="PS51257">
    <property type="entry name" value="PROKAR_LIPOPROTEIN"/>
    <property type="match status" value="1"/>
</dbReference>
<organism evidence="4 5">
    <name type="scientific">Anaerosporobacter mobilis DSM 15930</name>
    <dbReference type="NCBI Taxonomy" id="1120996"/>
    <lineage>
        <taxon>Bacteria</taxon>
        <taxon>Bacillati</taxon>
        <taxon>Bacillota</taxon>
        <taxon>Clostridia</taxon>
        <taxon>Lachnospirales</taxon>
        <taxon>Lachnospiraceae</taxon>
        <taxon>Anaerosporobacter</taxon>
    </lineage>
</organism>
<protein>
    <submittedName>
        <fullName evidence="4">Putative aldouronate transport system substrate-binding protein</fullName>
    </submittedName>
</protein>
<evidence type="ECO:0000256" key="1">
    <source>
        <dbReference type="ARBA" id="ARBA00022729"/>
    </source>
</evidence>
<dbReference type="AlphaFoldDB" id="A0A1M7LZ51"/>
<dbReference type="PANTHER" id="PTHR43649:SF33">
    <property type="entry name" value="POLYGALACTURONAN_RHAMNOGALACTURONAN-BINDING PROTEIN YTCQ"/>
    <property type="match status" value="1"/>
</dbReference>
<dbReference type="PANTHER" id="PTHR43649">
    <property type="entry name" value="ARABINOSE-BINDING PROTEIN-RELATED"/>
    <property type="match status" value="1"/>
</dbReference>
<name>A0A1M7LZ51_9FIRM</name>
<sequence>MKKKVARVLSLALVVAMLGTTMVGCGKKDNKKNDTTTGNATETTDSTGDTAGTDSTADADKKYDKFLTVDVFATQANYQGIQSGWFAKVVKEKFNMELNIIAPNVAGGGDTLFQTRSAAGNLGDLILMGSENGRLADTAEAGLLVDMTDMVANTKYVSQFTGAIDVAKGLSNDGKLYGIPSSVSSQPATNPSEGLDLTFGTYLRWDYYKELGYPKVGTLEDLLPILKQMQDAHPTSDSGKQTYAISLFKDWDGNMMCMGKQPATIYGFDELGFVFSKADGSENQSIIDDNSEYIRVLKWYFDANQMGLVDPESTTQNYDTMYAKYQDGAVLYSPWPWLGQAAYNTVEHKEAGNGFMFVPVEDESVFSYGATPNGLAKYVVGIGSKAQDPQRMMDFIDWLYSPEGVMYSCAQTASTCGPEGLTWEMVDGRPELTEFGKEALLNGDGTVPEEWGGGSWKDGVSQLNFQTVLASDENPETGFPFNYTLWESVIELNSTPLDKDWQETNDALSTVEYLQKNNQILVAPGTDFVSPQESSEITTLRSQCKAIIIENSWKMVFAKDEAEFYSILKNMQDTVKGLGYDDVLAFDLDCAKQLNEMRDAARQ</sequence>
<feature type="chain" id="PRO_5038370058" evidence="3">
    <location>
        <begin position="24"/>
        <end position="603"/>
    </location>
</feature>
<dbReference type="OrthoDB" id="3235892at2"/>
<dbReference type="Proteomes" id="UP000184038">
    <property type="component" value="Unassembled WGS sequence"/>
</dbReference>
<evidence type="ECO:0000256" key="2">
    <source>
        <dbReference type="SAM" id="MobiDB-lite"/>
    </source>
</evidence>
<accession>A0A1M7LZ51</accession>
<reference evidence="4 5" key="1">
    <citation type="submission" date="2016-11" db="EMBL/GenBank/DDBJ databases">
        <authorList>
            <person name="Jaros S."/>
            <person name="Januszkiewicz K."/>
            <person name="Wedrychowicz H."/>
        </authorList>
    </citation>
    <scope>NUCLEOTIDE SEQUENCE [LARGE SCALE GENOMIC DNA]</scope>
    <source>
        <strain evidence="4 5">DSM 15930</strain>
    </source>
</reference>
<gene>
    <name evidence="4" type="ORF">SAMN02746066_03502</name>
</gene>
<dbReference type="InterPro" id="IPR050490">
    <property type="entry name" value="Bact_solute-bd_prot1"/>
</dbReference>
<feature type="region of interest" description="Disordered" evidence="2">
    <location>
        <begin position="27"/>
        <end position="55"/>
    </location>
</feature>
<dbReference type="STRING" id="1120996.SAMN02746066_03502"/>
<dbReference type="RefSeq" id="WP_073289696.1">
    <property type="nucleotide sequence ID" value="NZ_FRCP01000018.1"/>
</dbReference>
<proteinExistence type="predicted"/>
<evidence type="ECO:0000313" key="4">
    <source>
        <dbReference type="EMBL" id="SHM83142.1"/>
    </source>
</evidence>
<dbReference type="SUPFAM" id="SSF53850">
    <property type="entry name" value="Periplasmic binding protein-like II"/>
    <property type="match status" value="1"/>
</dbReference>
<evidence type="ECO:0000256" key="3">
    <source>
        <dbReference type="SAM" id="SignalP"/>
    </source>
</evidence>
<keyword evidence="1 3" id="KW-0732">Signal</keyword>
<dbReference type="EMBL" id="FRCP01000018">
    <property type="protein sequence ID" value="SHM83142.1"/>
    <property type="molecule type" value="Genomic_DNA"/>
</dbReference>
<feature type="compositionally biased region" description="Low complexity" evidence="2">
    <location>
        <begin position="35"/>
        <end position="55"/>
    </location>
</feature>
<dbReference type="Gene3D" id="3.40.190.10">
    <property type="entry name" value="Periplasmic binding protein-like II"/>
    <property type="match status" value="2"/>
</dbReference>
<evidence type="ECO:0000313" key="5">
    <source>
        <dbReference type="Proteomes" id="UP000184038"/>
    </source>
</evidence>
<feature type="signal peptide" evidence="3">
    <location>
        <begin position="1"/>
        <end position="23"/>
    </location>
</feature>
<keyword evidence="5" id="KW-1185">Reference proteome</keyword>